<protein>
    <submittedName>
        <fullName evidence="4">Phosphotransferase</fullName>
    </submittedName>
</protein>
<dbReference type="InterPro" id="IPR011009">
    <property type="entry name" value="Kinase-like_dom_sf"/>
</dbReference>
<accession>A0AA41QFM7</accession>
<dbReference type="EMBL" id="JAKGSG010000045">
    <property type="protein sequence ID" value="MCF4122584.1"/>
    <property type="molecule type" value="Genomic_DNA"/>
</dbReference>
<organism evidence="4 5">
    <name type="scientific">Antribacter soli</name>
    <dbReference type="NCBI Taxonomy" id="2910976"/>
    <lineage>
        <taxon>Bacteria</taxon>
        <taxon>Bacillati</taxon>
        <taxon>Actinomycetota</taxon>
        <taxon>Actinomycetes</taxon>
        <taxon>Micrococcales</taxon>
        <taxon>Promicromonosporaceae</taxon>
        <taxon>Antribacter</taxon>
    </lineage>
</organism>
<dbReference type="RefSeq" id="WP_236090383.1">
    <property type="nucleotide sequence ID" value="NZ_JAKGSG010000045.1"/>
</dbReference>
<name>A0AA41QFM7_9MICO</name>
<evidence type="ECO:0000259" key="3">
    <source>
        <dbReference type="Pfam" id="PF01636"/>
    </source>
</evidence>
<proteinExistence type="inferred from homology"/>
<keyword evidence="5" id="KW-1185">Reference proteome</keyword>
<evidence type="ECO:0000313" key="5">
    <source>
        <dbReference type="Proteomes" id="UP001165405"/>
    </source>
</evidence>
<dbReference type="Pfam" id="PF01636">
    <property type="entry name" value="APH"/>
    <property type="match status" value="1"/>
</dbReference>
<dbReference type="Proteomes" id="UP001165405">
    <property type="component" value="Unassembled WGS sequence"/>
</dbReference>
<evidence type="ECO:0000313" key="4">
    <source>
        <dbReference type="EMBL" id="MCF4122584.1"/>
    </source>
</evidence>
<dbReference type="SUPFAM" id="SSF56112">
    <property type="entry name" value="Protein kinase-like (PK-like)"/>
    <property type="match status" value="1"/>
</dbReference>
<sequence length="361" mass="39335">MTIPDVTPAPDDVPLADGGEPGPGLSAFDALTRGAPAPYWLHRGVSAAWGLDPTRVVLELITVSENATFRLDLDGRAAGVVRVSQPGYVGGPAAVASELAFVASLWQVPDLRVLQAVPTYRGTYTAQVRDDAGQTWTCVSTRFVTGSVLEDLEDPAPYYRTIGRWSALLHEHARTWTPPHAFTRFTWDVPDMVGPSARWDPWESAGLTDAERELLLAAQDKALAIVADFPADEQTWGLVHADLRPSNIIADGGTLTVIDFDDCGWSYYLYDFAAALTFVEHEPYAPAMARAWVTGYQEVAPLSAGDLEVACALSMLRRLQMLGWTLGHREDALPPGLHAAQKPGSLEVARRFLDRTTWLLA</sequence>
<reference evidence="4" key="1">
    <citation type="submission" date="2022-01" db="EMBL/GenBank/DDBJ databases">
        <title>Antribacter sp. nov., isolated from Guizhou of China.</title>
        <authorList>
            <person name="Chengliang C."/>
            <person name="Ya Z."/>
        </authorList>
    </citation>
    <scope>NUCLEOTIDE SEQUENCE</scope>
    <source>
        <strain evidence="4">KLBMP 9083</strain>
    </source>
</reference>
<dbReference type="AlphaFoldDB" id="A0AA41QFM7"/>
<evidence type="ECO:0000256" key="2">
    <source>
        <dbReference type="SAM" id="MobiDB-lite"/>
    </source>
</evidence>
<dbReference type="GO" id="GO:0004413">
    <property type="term" value="F:homoserine kinase activity"/>
    <property type="evidence" value="ECO:0007669"/>
    <property type="project" value="TreeGrafter"/>
</dbReference>
<feature type="region of interest" description="Disordered" evidence="2">
    <location>
        <begin position="1"/>
        <end position="21"/>
    </location>
</feature>
<dbReference type="InterPro" id="IPR050249">
    <property type="entry name" value="Pseudomonas-type_ThrB"/>
</dbReference>
<dbReference type="PANTHER" id="PTHR21064:SF6">
    <property type="entry name" value="AMINOGLYCOSIDE PHOSPHOTRANSFERASE DOMAIN-CONTAINING PROTEIN"/>
    <property type="match status" value="1"/>
</dbReference>
<feature type="domain" description="Aminoglycoside phosphotransferase" evidence="3">
    <location>
        <begin position="65"/>
        <end position="302"/>
    </location>
</feature>
<dbReference type="GO" id="GO:0009088">
    <property type="term" value="P:threonine biosynthetic process"/>
    <property type="evidence" value="ECO:0007669"/>
    <property type="project" value="TreeGrafter"/>
</dbReference>
<comment type="caution">
    <text evidence="4">The sequence shown here is derived from an EMBL/GenBank/DDBJ whole genome shotgun (WGS) entry which is preliminary data.</text>
</comment>
<dbReference type="InterPro" id="IPR002575">
    <property type="entry name" value="Aminoglycoside_PTrfase"/>
</dbReference>
<gene>
    <name evidence="4" type="ORF">L1785_16520</name>
</gene>
<dbReference type="Gene3D" id="3.90.1200.10">
    <property type="match status" value="1"/>
</dbReference>
<dbReference type="PANTHER" id="PTHR21064">
    <property type="entry name" value="AMINOGLYCOSIDE PHOSPHOTRANSFERASE DOMAIN-CONTAINING PROTEIN-RELATED"/>
    <property type="match status" value="1"/>
</dbReference>
<evidence type="ECO:0000256" key="1">
    <source>
        <dbReference type="ARBA" id="ARBA00038240"/>
    </source>
</evidence>
<comment type="similarity">
    <text evidence="1">Belongs to the pseudomonas-type ThrB family.</text>
</comment>